<evidence type="ECO:0000256" key="1">
    <source>
        <dbReference type="ARBA" id="ARBA00022630"/>
    </source>
</evidence>
<evidence type="ECO:0000313" key="6">
    <source>
        <dbReference type="Proteomes" id="UP001596337"/>
    </source>
</evidence>
<keyword evidence="2" id="KW-0274">FAD</keyword>
<dbReference type="Pfam" id="PF03450">
    <property type="entry name" value="CO_deh_flav_C"/>
    <property type="match status" value="1"/>
</dbReference>
<reference evidence="6" key="1">
    <citation type="journal article" date="2019" name="Int. J. Syst. Evol. Microbiol.">
        <title>The Global Catalogue of Microorganisms (GCM) 10K type strain sequencing project: providing services to taxonomists for standard genome sequencing and annotation.</title>
        <authorList>
            <consortium name="The Broad Institute Genomics Platform"/>
            <consortium name="The Broad Institute Genome Sequencing Center for Infectious Disease"/>
            <person name="Wu L."/>
            <person name="Ma J."/>
        </authorList>
    </citation>
    <scope>NUCLEOTIDE SEQUENCE [LARGE SCALE GENOMIC DNA]</scope>
    <source>
        <strain evidence="6">KCTC 32255</strain>
    </source>
</reference>
<keyword evidence="3" id="KW-0560">Oxidoreductase</keyword>
<evidence type="ECO:0000313" key="5">
    <source>
        <dbReference type="EMBL" id="MFC6866858.1"/>
    </source>
</evidence>
<sequence length="287" mass="29810">MSTTVAKNGVHIATSMREAAAMLADLGEAGEAIAGGTWIMRAPDRDVPAHRQYVVLKHVPELFGVSVADSVDIGAMTTHTELGGIEAGPALSGIRQAARESAFPQVRNVATVGGNIRAIGFAEADLVPAMLAARARLELTSPTGTSEEDIGDYLATRHSRPAGELIGRVRVPAPKGRASAFERLTVRATGEYPIVNVAVSVDIDDSVVRDARIAVGSVEPVAKLCVSASQALIGHRLGDSAAVDAAGVEAAGELTSREGLDAPGWYRLAVLPALIRRAIARIDLSSA</sequence>
<dbReference type="Proteomes" id="UP001596337">
    <property type="component" value="Unassembled WGS sequence"/>
</dbReference>
<evidence type="ECO:0000256" key="2">
    <source>
        <dbReference type="ARBA" id="ARBA00022827"/>
    </source>
</evidence>
<feature type="domain" description="FAD-binding PCMH-type" evidence="4">
    <location>
        <begin position="3"/>
        <end position="176"/>
    </location>
</feature>
<protein>
    <submittedName>
        <fullName evidence="5">FAD binding domain-containing protein</fullName>
    </submittedName>
</protein>
<dbReference type="PANTHER" id="PTHR42659:SF2">
    <property type="entry name" value="XANTHINE DEHYDROGENASE SUBUNIT C-RELATED"/>
    <property type="match status" value="1"/>
</dbReference>
<dbReference type="InterPro" id="IPR036318">
    <property type="entry name" value="FAD-bd_PCMH-like_sf"/>
</dbReference>
<dbReference type="InterPro" id="IPR002346">
    <property type="entry name" value="Mopterin_DH_FAD-bd"/>
</dbReference>
<dbReference type="Gene3D" id="3.30.390.50">
    <property type="entry name" value="CO dehydrogenase flavoprotein, C-terminal domain"/>
    <property type="match status" value="1"/>
</dbReference>
<evidence type="ECO:0000259" key="4">
    <source>
        <dbReference type="PROSITE" id="PS51387"/>
    </source>
</evidence>
<dbReference type="PROSITE" id="PS51387">
    <property type="entry name" value="FAD_PCMH"/>
    <property type="match status" value="1"/>
</dbReference>
<organism evidence="5 6">
    <name type="scientific">Haloechinothrix salitolerans</name>
    <dbReference type="NCBI Taxonomy" id="926830"/>
    <lineage>
        <taxon>Bacteria</taxon>
        <taxon>Bacillati</taxon>
        <taxon>Actinomycetota</taxon>
        <taxon>Actinomycetes</taxon>
        <taxon>Pseudonocardiales</taxon>
        <taxon>Pseudonocardiaceae</taxon>
        <taxon>Haloechinothrix</taxon>
    </lineage>
</organism>
<dbReference type="EMBL" id="JBHSXX010000001">
    <property type="protein sequence ID" value="MFC6866858.1"/>
    <property type="molecule type" value="Genomic_DNA"/>
</dbReference>
<dbReference type="SUPFAM" id="SSF55447">
    <property type="entry name" value="CO dehydrogenase flavoprotein C-terminal domain-like"/>
    <property type="match status" value="1"/>
</dbReference>
<evidence type="ECO:0000256" key="3">
    <source>
        <dbReference type="ARBA" id="ARBA00023002"/>
    </source>
</evidence>
<comment type="caution">
    <text evidence="5">The sequence shown here is derived from an EMBL/GenBank/DDBJ whole genome shotgun (WGS) entry which is preliminary data.</text>
</comment>
<accession>A0ABW2BWF3</accession>
<dbReference type="PANTHER" id="PTHR42659">
    <property type="entry name" value="XANTHINE DEHYDROGENASE SUBUNIT C-RELATED"/>
    <property type="match status" value="1"/>
</dbReference>
<gene>
    <name evidence="5" type="ORF">ACFQGD_06830</name>
</gene>
<dbReference type="SUPFAM" id="SSF56176">
    <property type="entry name" value="FAD-binding/transporter-associated domain-like"/>
    <property type="match status" value="1"/>
</dbReference>
<dbReference type="RefSeq" id="WP_345405985.1">
    <property type="nucleotide sequence ID" value="NZ_BAABLA010000121.1"/>
</dbReference>
<dbReference type="SMART" id="SM01092">
    <property type="entry name" value="CO_deh_flav_C"/>
    <property type="match status" value="1"/>
</dbReference>
<dbReference type="InterPro" id="IPR016166">
    <property type="entry name" value="FAD-bd_PCMH"/>
</dbReference>
<dbReference type="Gene3D" id="3.30.465.10">
    <property type="match status" value="1"/>
</dbReference>
<dbReference type="Pfam" id="PF00941">
    <property type="entry name" value="FAD_binding_5"/>
    <property type="match status" value="1"/>
</dbReference>
<proteinExistence type="predicted"/>
<name>A0ABW2BWF3_9PSEU</name>
<dbReference type="InterPro" id="IPR005107">
    <property type="entry name" value="CO_DH_flav_C"/>
</dbReference>
<keyword evidence="6" id="KW-1185">Reference proteome</keyword>
<keyword evidence="1" id="KW-0285">Flavoprotein</keyword>
<dbReference type="InterPro" id="IPR051312">
    <property type="entry name" value="Diverse_Substr_Oxidored"/>
</dbReference>
<dbReference type="InterPro" id="IPR036683">
    <property type="entry name" value="CO_DH_flav_C_dom_sf"/>
</dbReference>
<dbReference type="InterPro" id="IPR016169">
    <property type="entry name" value="FAD-bd_PCMH_sub2"/>
</dbReference>